<keyword evidence="5" id="KW-0378">Hydrolase</keyword>
<feature type="compositionally biased region" description="Polar residues" evidence="10">
    <location>
        <begin position="565"/>
        <end position="575"/>
    </location>
</feature>
<feature type="compositionally biased region" description="Polar residues" evidence="10">
    <location>
        <begin position="754"/>
        <end position="764"/>
    </location>
</feature>
<dbReference type="Pfam" id="PF00071">
    <property type="entry name" value="Ras"/>
    <property type="match status" value="1"/>
</dbReference>
<dbReference type="PANTHER" id="PTHR11195:SF13">
    <property type="entry name" value="INVERTEBRATE-TYPE LYSOZYME 2-RELATED"/>
    <property type="match status" value="1"/>
</dbReference>
<feature type="compositionally biased region" description="Pro residues" evidence="10">
    <location>
        <begin position="306"/>
        <end position="322"/>
    </location>
</feature>
<evidence type="ECO:0000256" key="1">
    <source>
        <dbReference type="ARBA" id="ARBA00000632"/>
    </source>
</evidence>
<keyword evidence="3" id="KW-0929">Antimicrobial</keyword>
<dbReference type="InterPro" id="IPR001806">
    <property type="entry name" value="Small_GTPase"/>
</dbReference>
<feature type="region of interest" description="Disordered" evidence="10">
    <location>
        <begin position="1152"/>
        <end position="1177"/>
    </location>
</feature>
<evidence type="ECO:0000256" key="7">
    <source>
        <dbReference type="ARBA" id="ARBA00023157"/>
    </source>
</evidence>
<feature type="compositionally biased region" description="Basic and acidic residues" evidence="10">
    <location>
        <begin position="343"/>
        <end position="352"/>
    </location>
</feature>
<dbReference type="GO" id="GO:0005525">
    <property type="term" value="F:GTP binding"/>
    <property type="evidence" value="ECO:0007669"/>
    <property type="project" value="InterPro"/>
</dbReference>
<dbReference type="GO" id="GO:0003796">
    <property type="term" value="F:lysozyme activity"/>
    <property type="evidence" value="ECO:0007669"/>
    <property type="project" value="UniProtKB-EC"/>
</dbReference>
<dbReference type="InterPro" id="IPR018247">
    <property type="entry name" value="EF_Hand_1_Ca_BS"/>
</dbReference>
<dbReference type="EC" id="3.2.1.17" evidence="2"/>
<dbReference type="EMBL" id="CAJPIZ010005137">
    <property type="protein sequence ID" value="CAG2108311.1"/>
    <property type="molecule type" value="Genomic_DNA"/>
</dbReference>
<dbReference type="PROSITE" id="PS51419">
    <property type="entry name" value="RAB"/>
    <property type="match status" value="1"/>
</dbReference>
<feature type="compositionally biased region" description="Polar residues" evidence="10">
    <location>
        <begin position="773"/>
        <end position="783"/>
    </location>
</feature>
<dbReference type="OrthoDB" id="6337871at2759"/>
<dbReference type="Gene3D" id="3.40.50.300">
    <property type="entry name" value="P-loop containing nucleotide triphosphate hydrolases"/>
    <property type="match status" value="1"/>
</dbReference>
<evidence type="ECO:0000313" key="12">
    <source>
        <dbReference type="EMBL" id="CAD7627881.1"/>
    </source>
</evidence>
<comment type="catalytic activity">
    <reaction evidence="1">
        <text>Hydrolysis of (1-&gt;4)-beta-linkages between N-acetylmuramic acid and N-acetyl-D-glucosamine residues in a peptidoglycan and between N-acetyl-D-glucosamine residues in chitodextrins.</text>
        <dbReference type="EC" id="3.2.1.17"/>
    </reaction>
</comment>
<evidence type="ECO:0000256" key="4">
    <source>
        <dbReference type="ARBA" id="ARBA00022638"/>
    </source>
</evidence>
<evidence type="ECO:0000256" key="3">
    <source>
        <dbReference type="ARBA" id="ARBA00022529"/>
    </source>
</evidence>
<feature type="compositionally biased region" description="Polar residues" evidence="10">
    <location>
        <begin position="989"/>
        <end position="1011"/>
    </location>
</feature>
<dbReference type="InterPro" id="IPR008597">
    <property type="entry name" value="Invert_lysozyme"/>
</dbReference>
<evidence type="ECO:0000256" key="10">
    <source>
        <dbReference type="SAM" id="MobiDB-lite"/>
    </source>
</evidence>
<gene>
    <name evidence="12" type="ORF">OSB1V03_LOCUS8306</name>
</gene>
<feature type="disulfide bond" evidence="9">
    <location>
        <begin position="38"/>
        <end position="44"/>
    </location>
</feature>
<dbReference type="FunFam" id="3.40.50.300:FF:001447">
    <property type="entry name" value="Ras-related protein Rab-1B"/>
    <property type="match status" value="1"/>
</dbReference>
<feature type="compositionally biased region" description="Basic and acidic residues" evidence="10">
    <location>
        <begin position="551"/>
        <end position="564"/>
    </location>
</feature>
<feature type="compositionally biased region" description="Pro residues" evidence="10">
    <location>
        <begin position="196"/>
        <end position="219"/>
    </location>
</feature>
<evidence type="ECO:0000256" key="6">
    <source>
        <dbReference type="ARBA" id="ARBA00023022"/>
    </source>
</evidence>
<dbReference type="GO" id="GO:0042742">
    <property type="term" value="P:defense response to bacterium"/>
    <property type="evidence" value="ECO:0007669"/>
    <property type="project" value="UniProtKB-KW"/>
</dbReference>
<evidence type="ECO:0000256" key="5">
    <source>
        <dbReference type="ARBA" id="ARBA00022801"/>
    </source>
</evidence>
<dbReference type="EMBL" id="OC859712">
    <property type="protein sequence ID" value="CAD7627881.1"/>
    <property type="molecule type" value="Genomic_DNA"/>
</dbReference>
<dbReference type="CDD" id="cd16890">
    <property type="entry name" value="lyz_i"/>
    <property type="match status" value="3"/>
</dbReference>
<organism evidence="12">
    <name type="scientific">Medioppia subpectinata</name>
    <dbReference type="NCBI Taxonomy" id="1979941"/>
    <lineage>
        <taxon>Eukaryota</taxon>
        <taxon>Metazoa</taxon>
        <taxon>Ecdysozoa</taxon>
        <taxon>Arthropoda</taxon>
        <taxon>Chelicerata</taxon>
        <taxon>Arachnida</taxon>
        <taxon>Acari</taxon>
        <taxon>Acariformes</taxon>
        <taxon>Sarcoptiformes</taxon>
        <taxon>Oribatida</taxon>
        <taxon>Brachypylina</taxon>
        <taxon>Oppioidea</taxon>
        <taxon>Oppiidae</taxon>
        <taxon>Medioppia</taxon>
    </lineage>
</organism>
<feature type="compositionally biased region" description="Polar residues" evidence="10">
    <location>
        <begin position="387"/>
        <end position="409"/>
    </location>
</feature>
<evidence type="ECO:0000256" key="9">
    <source>
        <dbReference type="PIRSR" id="PIRSR608597-3"/>
    </source>
</evidence>
<proteinExistence type="predicted"/>
<feature type="region of interest" description="Disordered" evidence="10">
    <location>
        <begin position="153"/>
        <end position="429"/>
    </location>
</feature>
<evidence type="ECO:0000256" key="8">
    <source>
        <dbReference type="ARBA" id="ARBA00023295"/>
    </source>
</evidence>
<feature type="region of interest" description="Disordered" evidence="10">
    <location>
        <begin position="550"/>
        <end position="575"/>
    </location>
</feature>
<dbReference type="Proteomes" id="UP000759131">
    <property type="component" value="Unassembled WGS sequence"/>
</dbReference>
<feature type="compositionally biased region" description="Pro residues" evidence="10">
    <location>
        <begin position="257"/>
        <end position="272"/>
    </location>
</feature>
<feature type="compositionally biased region" description="Low complexity" evidence="10">
    <location>
        <begin position="323"/>
        <end position="335"/>
    </location>
</feature>
<dbReference type="SMART" id="SM00175">
    <property type="entry name" value="RAB"/>
    <property type="match status" value="1"/>
</dbReference>
<keyword evidence="7 9" id="KW-1015">Disulfide bond</keyword>
<sequence length="1261" mass="139728">MKTLPLDVIILLSVLIINCFIKDVKTQEVTQRCLQCICKASSGCKLNTKCHNSGTNAYFCGPYQISWAYWSDAGKPGNTGRSDDFEHCLNDKNCAEVTVRGYMSKWATDCNNDGVVDCLDFAAIHKAGASSCNQQWLYNSQYWNVFRQCQLSSGDASPSQPALDDKPWQPSSQPQTPKPQPQPHLPDSSWNRPQSQPQPQPYPNDPYNQPPPPPSPPNDPWNKPQPTSDDGVIQVFPGNPTNPQPQPDEPWNRPQSQPKPPAPRPVLRPQPYPSVADTPQPQPKPDDSWDPIPPQPINNDNYNEPQPDPWNQPQPPAQPNPDPYSNDPYNNPSQPVTEDPWDEVSRAVDREVAQPSPKPQSQPQPTDPWNIFNGQSPPRVPGRAPTQPISWSTPTGPQPSAANPYDTHNSPGVPSSQPKPPPSPSLIEVPNNASVGDNCFDCICQASSDCDLNKQCEGSYCGPYLISWAYWSDGGQPGGDYATCANDKACAERTVQGYMNKWQRDCNGDGVVDCADFAAIHKLGPHSCNSESLRGTDYWTSYQSCQSPAIEARRLEPNPKRDSITGRSVPQSQPNANVFLEYPNHNTKPIELRAGNPVTRDAPNYYARDARIEFPRDDSPNRFEATTGPVSPPIAADNRSNERAFEALGLQRECLDCICHASSVKVKLQIWDTAGQERFRSITQSYYRSAHCLMLVYDISSQPSFDSLHQWCRDMEQYAGDYKLSFGAGASSCNQQWLYNSQYWNVFRQCQLSSGDASPSQPSQPALDDKPWQPSSQPQTPKLQPQPYLPDSSWNRPQSQPQPQPYPNDPYNQPPPPPSPPNDPWNKPQPTSDDGVIQVFPGNPTNPQPQPDEPWNRPQSQPKPPAPRPVLRPQPYPSVVDTPQPQPKPDDSWDPIPPQPINNDNYNEPQPDPWNQPQPPAQPNPDPYPNDPYNNPSQPVTEDPWDEVSRAVDREVAQPSPKPQSQPTDPWNIFNGQSPPRVPGRAPTQPISWSTPTGPQPSAGNPYDTHNSPGVPSNQPKPPPSPSLIEVPNNASVGDNCLDCICQASSDCDLNKQCEGSYCGPYLISWAYWSDGGQPGGDYATCANDKACAERTVQGYMNKWQRDCDGDGVVDCADFAAIHKLGPHSCNSESLRGTDYWTSYQSCQSPAIEARRLEPNPKRDSITGRSVPQSQPNANVFLEYPNHNAKPIELRAGNPVTRDAPNYYTRDARVVFPRDDSSNRYEATTGPVSSPIAADNRSNERAFEALGLQRECLDCIC</sequence>
<feature type="compositionally biased region" description="Basic and acidic residues" evidence="10">
    <location>
        <begin position="947"/>
        <end position="956"/>
    </location>
</feature>
<feature type="chain" id="PRO_5035679967" description="lysozyme" evidence="11">
    <location>
        <begin position="27"/>
        <end position="1261"/>
    </location>
</feature>
<protein>
    <recommendedName>
        <fullName evidence="2">lysozyme</fullName>
        <ecNumber evidence="2">3.2.1.17</ecNumber>
    </recommendedName>
</protein>
<feature type="compositionally biased region" description="Pro residues" evidence="10">
    <location>
        <begin position="356"/>
        <end position="366"/>
    </location>
</feature>
<feature type="compositionally biased region" description="Polar residues" evidence="10">
    <location>
        <begin position="963"/>
        <end position="978"/>
    </location>
</feature>
<dbReference type="PROSITE" id="PS51909">
    <property type="entry name" value="LYSOZYME_I"/>
    <property type="match status" value="3"/>
</dbReference>
<dbReference type="AlphaFoldDB" id="A0A7R9KR73"/>
<feature type="disulfide bond" evidence="9">
    <location>
        <begin position="88"/>
        <end position="94"/>
    </location>
</feature>
<dbReference type="InterPro" id="IPR027417">
    <property type="entry name" value="P-loop_NTPase"/>
</dbReference>
<dbReference type="SUPFAM" id="SSF53955">
    <property type="entry name" value="Lysozyme-like"/>
    <property type="match status" value="1"/>
</dbReference>
<keyword evidence="6" id="KW-0044">Antibiotic</keyword>
<keyword evidence="4" id="KW-0081">Bacteriolytic enzyme</keyword>
<dbReference type="PROSITE" id="PS00018">
    <property type="entry name" value="EF_HAND_1"/>
    <property type="match status" value="3"/>
</dbReference>
<feature type="compositionally biased region" description="Pro residues" evidence="10">
    <location>
        <begin position="910"/>
        <end position="930"/>
    </location>
</feature>
<keyword evidence="13" id="KW-1185">Reference proteome</keyword>
<name>A0A7R9KR73_9ACAR</name>
<feature type="disulfide bond" evidence="9">
    <location>
        <begin position="33"/>
        <end position="118"/>
    </location>
</feature>
<reference evidence="12" key="1">
    <citation type="submission" date="2020-11" db="EMBL/GenBank/DDBJ databases">
        <authorList>
            <person name="Tran Van P."/>
        </authorList>
    </citation>
    <scope>NUCLEOTIDE SEQUENCE</scope>
</reference>
<feature type="compositionally biased region" description="Polar residues" evidence="10">
    <location>
        <begin position="1167"/>
        <end position="1177"/>
    </location>
</feature>
<keyword evidence="11" id="KW-0732">Signal</keyword>
<feature type="signal peptide" evidence="11">
    <location>
        <begin position="1"/>
        <end position="26"/>
    </location>
</feature>
<dbReference type="PANTHER" id="PTHR11195">
    <property type="entry name" value="DESTABILASE-RELATED"/>
    <property type="match status" value="1"/>
</dbReference>
<feature type="region of interest" description="Disordered" evidence="10">
    <location>
        <begin position="754"/>
        <end position="1031"/>
    </location>
</feature>
<dbReference type="SUPFAM" id="SSF52540">
    <property type="entry name" value="P-loop containing nucleoside triphosphate hydrolases"/>
    <property type="match status" value="1"/>
</dbReference>
<feature type="disulfide bond" evidence="9">
    <location>
        <begin position="50"/>
        <end position="60"/>
    </location>
</feature>
<evidence type="ECO:0000256" key="2">
    <source>
        <dbReference type="ARBA" id="ARBA00012732"/>
    </source>
</evidence>
<feature type="compositionally biased region" description="Pro residues" evidence="10">
    <location>
        <begin position="861"/>
        <end position="876"/>
    </location>
</feature>
<feature type="compositionally biased region" description="Basic and acidic residues" evidence="10">
    <location>
        <begin position="1153"/>
        <end position="1166"/>
    </location>
</feature>
<keyword evidence="8" id="KW-0326">Glycosidase</keyword>
<dbReference type="Pfam" id="PF05497">
    <property type="entry name" value="Destabilase"/>
    <property type="match status" value="3"/>
</dbReference>
<accession>A0A7R9KR73</accession>
<dbReference type="GO" id="GO:0003924">
    <property type="term" value="F:GTPase activity"/>
    <property type="evidence" value="ECO:0007669"/>
    <property type="project" value="InterPro"/>
</dbReference>
<feature type="region of interest" description="Disordered" evidence="10">
    <location>
        <begin position="616"/>
        <end position="637"/>
    </location>
</feature>
<dbReference type="GO" id="GO:0031640">
    <property type="term" value="P:killing of cells of another organism"/>
    <property type="evidence" value="ECO:0007669"/>
    <property type="project" value="UniProtKB-KW"/>
</dbReference>
<evidence type="ECO:0000256" key="11">
    <source>
        <dbReference type="SAM" id="SignalP"/>
    </source>
</evidence>
<dbReference type="InterPro" id="IPR023346">
    <property type="entry name" value="Lysozyme-like_dom_sf"/>
</dbReference>
<evidence type="ECO:0000313" key="13">
    <source>
        <dbReference type="Proteomes" id="UP000759131"/>
    </source>
</evidence>
<dbReference type="Gene3D" id="1.10.530.10">
    <property type="match status" value="3"/>
</dbReference>
<feature type="non-terminal residue" evidence="12">
    <location>
        <position position="1261"/>
    </location>
</feature>
<feature type="compositionally biased region" description="Pro residues" evidence="10">
    <location>
        <begin position="800"/>
        <end position="823"/>
    </location>
</feature>